<dbReference type="InterPro" id="IPR043502">
    <property type="entry name" value="DNA/RNA_pol_sf"/>
</dbReference>
<evidence type="ECO:0000259" key="1">
    <source>
        <dbReference type="Pfam" id="PF00078"/>
    </source>
</evidence>
<dbReference type="Proteomes" id="UP001234989">
    <property type="component" value="Chromosome 9"/>
</dbReference>
<organism evidence="3 4">
    <name type="scientific">Solanum verrucosum</name>
    <dbReference type="NCBI Taxonomy" id="315347"/>
    <lineage>
        <taxon>Eukaryota</taxon>
        <taxon>Viridiplantae</taxon>
        <taxon>Streptophyta</taxon>
        <taxon>Embryophyta</taxon>
        <taxon>Tracheophyta</taxon>
        <taxon>Spermatophyta</taxon>
        <taxon>Magnoliopsida</taxon>
        <taxon>eudicotyledons</taxon>
        <taxon>Gunneridae</taxon>
        <taxon>Pentapetalae</taxon>
        <taxon>asterids</taxon>
        <taxon>lamiids</taxon>
        <taxon>Solanales</taxon>
        <taxon>Solanaceae</taxon>
        <taxon>Solanoideae</taxon>
        <taxon>Solaneae</taxon>
        <taxon>Solanum</taxon>
    </lineage>
</organism>
<dbReference type="EMBL" id="CP133620">
    <property type="protein sequence ID" value="WMV45498.1"/>
    <property type="molecule type" value="Genomic_DNA"/>
</dbReference>
<name>A0AAF0ZPW7_SOLVR</name>
<proteinExistence type="predicted"/>
<feature type="domain" description="Reverse transcriptase" evidence="1">
    <location>
        <begin position="6"/>
        <end position="72"/>
    </location>
</feature>
<dbReference type="PANTHER" id="PTHR34072:SF59">
    <property type="entry name" value="CCHC-TYPE INTEGRASE"/>
    <property type="match status" value="1"/>
</dbReference>
<keyword evidence="4" id="KW-1185">Reference proteome</keyword>
<protein>
    <submittedName>
        <fullName evidence="3">Uncharacterized protein</fullName>
    </submittedName>
</protein>
<sequence>MQHSELMNGVFRPYLDSFVIVFINDILVYSRTEEDHVRHLGIVLQRMREENFYAKFSECKFWLNSVSFFGHVVSMEAPLTRLTRQGVGFYWSEEFGESFQKLKTLLTSALVLTIPEEGVDFIVYCDALGVELGGVFMQRGKVITYASRKLKTYEKNYHIHGLQYIMSQRDLNLRQRRWLELIKDYDVTTLYHPKKANVVGDALSRKTPSMMSLFALSIEKRLLAIVVQMLANRLV</sequence>
<accession>A0AAF0ZPW7</accession>
<evidence type="ECO:0000259" key="2">
    <source>
        <dbReference type="Pfam" id="PF17919"/>
    </source>
</evidence>
<gene>
    <name evidence="3" type="ORF">MTR67_038883</name>
</gene>
<dbReference type="Pfam" id="PF17919">
    <property type="entry name" value="RT_RNaseH_2"/>
    <property type="match status" value="1"/>
</dbReference>
<dbReference type="InterPro" id="IPR000477">
    <property type="entry name" value="RT_dom"/>
</dbReference>
<dbReference type="Gene3D" id="3.30.70.270">
    <property type="match status" value="1"/>
</dbReference>
<dbReference type="InterPro" id="IPR041577">
    <property type="entry name" value="RT_RNaseH_2"/>
</dbReference>
<dbReference type="SUPFAM" id="SSF56672">
    <property type="entry name" value="DNA/RNA polymerases"/>
    <property type="match status" value="1"/>
</dbReference>
<dbReference type="Pfam" id="PF00078">
    <property type="entry name" value="RVT_1"/>
    <property type="match status" value="1"/>
</dbReference>
<reference evidence="3" key="1">
    <citation type="submission" date="2023-08" db="EMBL/GenBank/DDBJ databases">
        <title>A de novo genome assembly of Solanum verrucosum Schlechtendal, a Mexican diploid species geographically isolated from the other diploid A-genome species in potato relatives.</title>
        <authorList>
            <person name="Hosaka K."/>
        </authorList>
    </citation>
    <scope>NUCLEOTIDE SEQUENCE</scope>
    <source>
        <tissue evidence="3">Young leaves</tissue>
    </source>
</reference>
<dbReference type="AlphaFoldDB" id="A0AAF0ZPW7"/>
<dbReference type="PANTHER" id="PTHR34072">
    <property type="entry name" value="ENZYMATIC POLYPROTEIN-RELATED"/>
    <property type="match status" value="1"/>
</dbReference>
<feature type="domain" description="Reverse transcriptase/retrotransposon-derived protein RNase H-like" evidence="2">
    <location>
        <begin position="91"/>
        <end position="162"/>
    </location>
</feature>
<dbReference type="InterPro" id="IPR043128">
    <property type="entry name" value="Rev_trsase/Diguanyl_cyclase"/>
</dbReference>
<evidence type="ECO:0000313" key="4">
    <source>
        <dbReference type="Proteomes" id="UP001234989"/>
    </source>
</evidence>
<evidence type="ECO:0000313" key="3">
    <source>
        <dbReference type="EMBL" id="WMV45498.1"/>
    </source>
</evidence>